<evidence type="ECO:0000313" key="5">
    <source>
        <dbReference type="Proteomes" id="UP000030671"/>
    </source>
</evidence>
<feature type="compositionally biased region" description="Acidic residues" evidence="2">
    <location>
        <begin position="501"/>
        <end position="511"/>
    </location>
</feature>
<feature type="domain" description="Alpha/beta hydrolase fold-3" evidence="3">
    <location>
        <begin position="226"/>
        <end position="437"/>
    </location>
</feature>
<evidence type="ECO:0000256" key="1">
    <source>
        <dbReference type="PROSITE-ProRule" id="PRU10038"/>
    </source>
</evidence>
<feature type="region of interest" description="Disordered" evidence="2">
    <location>
        <begin position="461"/>
        <end position="511"/>
    </location>
</feature>
<feature type="domain" description="Alpha/beta hydrolase fold-3" evidence="3">
    <location>
        <begin position="606"/>
        <end position="689"/>
    </location>
</feature>
<evidence type="ECO:0000256" key="2">
    <source>
        <dbReference type="SAM" id="MobiDB-lite"/>
    </source>
</evidence>
<feature type="region of interest" description="Disordered" evidence="2">
    <location>
        <begin position="769"/>
        <end position="798"/>
    </location>
</feature>
<evidence type="ECO:0000313" key="4">
    <source>
        <dbReference type="EMBL" id="ETW80598.1"/>
    </source>
</evidence>
<dbReference type="GO" id="GO:0004771">
    <property type="term" value="F:sterol ester esterase activity"/>
    <property type="evidence" value="ECO:0007669"/>
    <property type="project" value="TreeGrafter"/>
</dbReference>
<feature type="active site" evidence="1">
    <location>
        <position position="302"/>
    </location>
</feature>
<dbReference type="RefSeq" id="XP_009547326.1">
    <property type="nucleotide sequence ID" value="XM_009549031.1"/>
</dbReference>
<dbReference type="Pfam" id="PF07859">
    <property type="entry name" value="Abhydrolase_3"/>
    <property type="match status" value="2"/>
</dbReference>
<dbReference type="STRING" id="747525.W4K428"/>
<dbReference type="GO" id="GO:0019433">
    <property type="term" value="P:triglyceride catabolic process"/>
    <property type="evidence" value="ECO:0007669"/>
    <property type="project" value="TreeGrafter"/>
</dbReference>
<dbReference type="HOGENOM" id="CLU_003590_1_0_1"/>
<dbReference type="InParanoid" id="W4K428"/>
<dbReference type="Proteomes" id="UP000030671">
    <property type="component" value="Unassembled WGS sequence"/>
</dbReference>
<feature type="region of interest" description="Disordered" evidence="2">
    <location>
        <begin position="376"/>
        <end position="408"/>
    </location>
</feature>
<dbReference type="SUPFAM" id="SSF53474">
    <property type="entry name" value="alpha/beta-Hydrolases"/>
    <property type="match status" value="1"/>
</dbReference>
<evidence type="ECO:0000259" key="3">
    <source>
        <dbReference type="Pfam" id="PF07859"/>
    </source>
</evidence>
<reference evidence="4 5" key="1">
    <citation type="journal article" date="2012" name="New Phytol.">
        <title>Insight into trade-off between wood decay and parasitism from the genome of a fungal forest pathogen.</title>
        <authorList>
            <person name="Olson A."/>
            <person name="Aerts A."/>
            <person name="Asiegbu F."/>
            <person name="Belbahri L."/>
            <person name="Bouzid O."/>
            <person name="Broberg A."/>
            <person name="Canback B."/>
            <person name="Coutinho P.M."/>
            <person name="Cullen D."/>
            <person name="Dalman K."/>
            <person name="Deflorio G."/>
            <person name="van Diepen L.T."/>
            <person name="Dunand C."/>
            <person name="Duplessis S."/>
            <person name="Durling M."/>
            <person name="Gonthier P."/>
            <person name="Grimwood J."/>
            <person name="Fossdal C.G."/>
            <person name="Hansson D."/>
            <person name="Henrissat B."/>
            <person name="Hietala A."/>
            <person name="Himmelstrand K."/>
            <person name="Hoffmeister D."/>
            <person name="Hogberg N."/>
            <person name="James T.Y."/>
            <person name="Karlsson M."/>
            <person name="Kohler A."/>
            <person name="Kues U."/>
            <person name="Lee Y.H."/>
            <person name="Lin Y.C."/>
            <person name="Lind M."/>
            <person name="Lindquist E."/>
            <person name="Lombard V."/>
            <person name="Lucas S."/>
            <person name="Lunden K."/>
            <person name="Morin E."/>
            <person name="Murat C."/>
            <person name="Park J."/>
            <person name="Raffaello T."/>
            <person name="Rouze P."/>
            <person name="Salamov A."/>
            <person name="Schmutz J."/>
            <person name="Solheim H."/>
            <person name="Stahlberg J."/>
            <person name="Velez H."/>
            <person name="de Vries R.P."/>
            <person name="Wiebenga A."/>
            <person name="Woodward S."/>
            <person name="Yakovlev I."/>
            <person name="Garbelotto M."/>
            <person name="Martin F."/>
            <person name="Grigoriev I.V."/>
            <person name="Stenlid J."/>
        </authorList>
    </citation>
    <scope>NUCLEOTIDE SEQUENCE [LARGE SCALE GENOMIC DNA]</scope>
    <source>
        <strain evidence="4 5">TC 32-1</strain>
    </source>
</reference>
<dbReference type="EMBL" id="KI925459">
    <property type="protein sequence ID" value="ETW80598.1"/>
    <property type="molecule type" value="Genomic_DNA"/>
</dbReference>
<dbReference type="OrthoDB" id="5570009at2759"/>
<accession>W4K428</accession>
<dbReference type="InterPro" id="IPR033140">
    <property type="entry name" value="Lipase_GDXG_put_SER_AS"/>
</dbReference>
<dbReference type="GeneID" id="20667529"/>
<dbReference type="InterPro" id="IPR029058">
    <property type="entry name" value="AB_hydrolase_fold"/>
</dbReference>
<dbReference type="AlphaFoldDB" id="W4K428"/>
<protein>
    <submittedName>
        <fullName evidence="4">Esterase/Lipase</fullName>
    </submittedName>
</protein>
<dbReference type="eggNOG" id="KOG4388">
    <property type="taxonomic scope" value="Eukaryota"/>
</dbReference>
<dbReference type="GO" id="GO:0005829">
    <property type="term" value="C:cytosol"/>
    <property type="evidence" value="ECO:0007669"/>
    <property type="project" value="TreeGrafter"/>
</dbReference>
<organism evidence="4 5">
    <name type="scientific">Heterobasidion irregulare (strain TC 32-1)</name>
    <dbReference type="NCBI Taxonomy" id="747525"/>
    <lineage>
        <taxon>Eukaryota</taxon>
        <taxon>Fungi</taxon>
        <taxon>Dikarya</taxon>
        <taxon>Basidiomycota</taxon>
        <taxon>Agaricomycotina</taxon>
        <taxon>Agaricomycetes</taxon>
        <taxon>Russulales</taxon>
        <taxon>Bondarzewiaceae</taxon>
        <taxon>Heterobasidion</taxon>
        <taxon>Heterobasidion annosum species complex</taxon>
    </lineage>
</organism>
<dbReference type="PANTHER" id="PTHR23025:SF3">
    <property type="entry name" value="HORMONE-SENSITIVE LIPASE"/>
    <property type="match status" value="1"/>
</dbReference>
<sequence length="817" mass="92660">MIDHLIGRPSPSWKRAQVFLVLFFWVWRIVWGNPTGPRVLFLRRANRMLQRFTPWQIVVSTLTTVYALRNLDKILGLGAPEPLARLYSPSYYRATWISTGMDAGFATAMAIRPRWLRDICSILFSAYYILYANEADEKLRRFRAVPTVEMLRATWEKTSNPYIRLFVNKKRIAYYRKILLPRPQSSPYTRPITVHIYFSPRDTSTQPEDPVAALAMQEDLILDIPGGGFVAMTPEHHEERLRMWAIRTGKPVVSVEYGKAPEHPYPFAVDEAFDAYRVLVESKGEAIGMSGKAFNVIVSGDSAGATIAVGVMVKTLEHALSVSDPASRYPRPTSMPPQPLPLPVALVLNYAALDFNFTSWMTPSNLRVLRIETEADEHRPRTRSPAVLKRQSSSYFHGSDGEEDEPESWASVLRETKDHLSHVSPLAVVGDEYKRLKLRRKKSWGDTLKLSLGSAATSPVATTRGKIARRQRSTGEMLKHKQSLASVTMSRSKTETRQGPGEDEDTDSDEDATVFDHLREEERPLEARIRWFFTPDHTPLHTPDASEGAHGDAFFPSSRRNTLDAAEQAKLQDAISEADNRAIDQRKREGVQRKEAPIGTRLTMTSRTGYFQDRIISPSMMRAMAILYIGPHLNPDFATDYHISPILTPPQLLAQFPPLLMQCGEKDPFVDDTIIFAGRVREAKRQRKLELRQAIRTQGALDEERRQQMQRELEKLEGEMEEDWVQLQLYSDWSHGYLQMPTLMREARTAINDIADWIDNAFGASRALTRSPKGVESGRSRTPARGGPVSTAGQTISESELMRRRRLLDSHIFASES</sequence>
<dbReference type="InterPro" id="IPR013094">
    <property type="entry name" value="AB_hydrolase_3"/>
</dbReference>
<name>W4K428_HETIT</name>
<dbReference type="KEGG" id="hir:HETIRDRAFT_154865"/>
<proteinExistence type="predicted"/>
<dbReference type="PANTHER" id="PTHR23025">
    <property type="entry name" value="TRIACYLGLYCEROL LIPASE"/>
    <property type="match status" value="1"/>
</dbReference>
<dbReference type="Gene3D" id="3.40.50.1820">
    <property type="entry name" value="alpha/beta hydrolase"/>
    <property type="match status" value="2"/>
</dbReference>
<keyword evidence="5" id="KW-1185">Reference proteome</keyword>
<dbReference type="PROSITE" id="PS01174">
    <property type="entry name" value="LIPASE_GDXG_SER"/>
    <property type="match status" value="1"/>
</dbReference>
<gene>
    <name evidence="4" type="ORF">HETIRDRAFT_154865</name>
</gene>
<dbReference type="GO" id="GO:0004806">
    <property type="term" value="F:triacylglycerol lipase activity"/>
    <property type="evidence" value="ECO:0007669"/>
    <property type="project" value="TreeGrafter"/>
</dbReference>